<keyword evidence="2" id="KW-0238">DNA-binding</keyword>
<dbReference type="Gene3D" id="2.60.120.10">
    <property type="entry name" value="Jelly Rolls"/>
    <property type="match status" value="1"/>
</dbReference>
<keyword evidence="3" id="KW-0804">Transcription</keyword>
<dbReference type="Proteomes" id="UP001524642">
    <property type="component" value="Unassembled WGS sequence"/>
</dbReference>
<reference evidence="5 6" key="1">
    <citation type="submission" date="2022-06" db="EMBL/GenBank/DDBJ databases">
        <title>Roseomonas CN29.</title>
        <authorList>
            <person name="Cheng Y."/>
            <person name="He X."/>
        </authorList>
    </citation>
    <scope>NUCLEOTIDE SEQUENCE [LARGE SCALE GENOMIC DNA]</scope>
    <source>
        <strain evidence="5 6">CN29</strain>
    </source>
</reference>
<dbReference type="EMBL" id="JANJOU010000015">
    <property type="protein sequence ID" value="MCR0983729.1"/>
    <property type="molecule type" value="Genomic_DNA"/>
</dbReference>
<gene>
    <name evidence="5" type="ORF">NRP21_16870</name>
</gene>
<evidence type="ECO:0000256" key="2">
    <source>
        <dbReference type="ARBA" id="ARBA00023125"/>
    </source>
</evidence>
<dbReference type="InterPro" id="IPR018490">
    <property type="entry name" value="cNMP-bd_dom_sf"/>
</dbReference>
<evidence type="ECO:0000256" key="1">
    <source>
        <dbReference type="ARBA" id="ARBA00023015"/>
    </source>
</evidence>
<evidence type="ECO:0000259" key="4">
    <source>
        <dbReference type="PROSITE" id="PS51063"/>
    </source>
</evidence>
<dbReference type="PROSITE" id="PS51063">
    <property type="entry name" value="HTH_CRP_2"/>
    <property type="match status" value="1"/>
</dbReference>
<dbReference type="InterPro" id="IPR012318">
    <property type="entry name" value="HTH_CRP"/>
</dbReference>
<dbReference type="SUPFAM" id="SSF46785">
    <property type="entry name" value="Winged helix' DNA-binding domain"/>
    <property type="match status" value="1"/>
</dbReference>
<proteinExistence type="predicted"/>
<dbReference type="InterPro" id="IPR036390">
    <property type="entry name" value="WH_DNA-bd_sf"/>
</dbReference>
<evidence type="ECO:0000313" key="6">
    <source>
        <dbReference type="Proteomes" id="UP001524642"/>
    </source>
</evidence>
<protein>
    <submittedName>
        <fullName evidence="5">Crp/Fnr family transcriptional regulator</fullName>
    </submittedName>
</protein>
<sequence length="259" mass="27786">MVIATQMRPSDHGSLLSLRLGRLQPLGPFDTVLLEGLGGPVRACPAGEEIGEQGAPLRPRLIRSGWAGAVRSLQDGRRQIFRLLLPGDTMGISTIPSALATAATLAFTPLELVELEPVAAALRDAPEQHAALAAALALDAARAEAGLLDHLMRLGRQTALERTAHLLLELRDRLAAVGLASETRFPLPLTQEVLADTLGLSTVHMNRTLQELRRLRFLRMDKGQVELLDPARLADLADYALSQVSTLCPAPAPPRARIG</sequence>
<dbReference type="InterPro" id="IPR014710">
    <property type="entry name" value="RmlC-like_jellyroll"/>
</dbReference>
<dbReference type="SUPFAM" id="SSF51206">
    <property type="entry name" value="cAMP-binding domain-like"/>
    <property type="match status" value="1"/>
</dbReference>
<evidence type="ECO:0000313" key="5">
    <source>
        <dbReference type="EMBL" id="MCR0983729.1"/>
    </source>
</evidence>
<dbReference type="Gene3D" id="1.10.10.10">
    <property type="entry name" value="Winged helix-like DNA-binding domain superfamily/Winged helix DNA-binding domain"/>
    <property type="match status" value="1"/>
</dbReference>
<dbReference type="InterPro" id="IPR036388">
    <property type="entry name" value="WH-like_DNA-bd_sf"/>
</dbReference>
<dbReference type="SMART" id="SM00419">
    <property type="entry name" value="HTH_CRP"/>
    <property type="match status" value="1"/>
</dbReference>
<dbReference type="Pfam" id="PF13545">
    <property type="entry name" value="HTH_Crp_2"/>
    <property type="match status" value="1"/>
</dbReference>
<evidence type="ECO:0000256" key="3">
    <source>
        <dbReference type="ARBA" id="ARBA00023163"/>
    </source>
</evidence>
<accession>A0ABT1X6K4</accession>
<feature type="domain" description="HTH crp-type" evidence="4">
    <location>
        <begin position="157"/>
        <end position="231"/>
    </location>
</feature>
<dbReference type="RefSeq" id="WP_257717395.1">
    <property type="nucleotide sequence ID" value="NZ_JANJOU010000015.1"/>
</dbReference>
<organism evidence="5 6">
    <name type="scientific">Roseomonas populi</name>
    <dbReference type="NCBI Taxonomy" id="3121582"/>
    <lineage>
        <taxon>Bacteria</taxon>
        <taxon>Pseudomonadati</taxon>
        <taxon>Pseudomonadota</taxon>
        <taxon>Alphaproteobacteria</taxon>
        <taxon>Acetobacterales</taxon>
        <taxon>Roseomonadaceae</taxon>
        <taxon>Roseomonas</taxon>
    </lineage>
</organism>
<name>A0ABT1X6K4_9PROT</name>
<comment type="caution">
    <text evidence="5">The sequence shown here is derived from an EMBL/GenBank/DDBJ whole genome shotgun (WGS) entry which is preliminary data.</text>
</comment>
<keyword evidence="6" id="KW-1185">Reference proteome</keyword>
<keyword evidence="1" id="KW-0805">Transcription regulation</keyword>